<feature type="transmembrane region" description="Helical" evidence="1">
    <location>
        <begin position="6"/>
        <end position="23"/>
    </location>
</feature>
<dbReference type="EMBL" id="CAJVPZ010019107">
    <property type="protein sequence ID" value="CAG8692109.1"/>
    <property type="molecule type" value="Genomic_DNA"/>
</dbReference>
<reference evidence="2" key="1">
    <citation type="submission" date="2021-06" db="EMBL/GenBank/DDBJ databases">
        <authorList>
            <person name="Kallberg Y."/>
            <person name="Tangrot J."/>
            <person name="Rosling A."/>
        </authorList>
    </citation>
    <scope>NUCLEOTIDE SEQUENCE</scope>
    <source>
        <strain evidence="2">IN212</strain>
    </source>
</reference>
<feature type="non-terminal residue" evidence="2">
    <location>
        <position position="229"/>
    </location>
</feature>
<dbReference type="Proteomes" id="UP000789396">
    <property type="component" value="Unassembled WGS sequence"/>
</dbReference>
<evidence type="ECO:0000313" key="3">
    <source>
        <dbReference type="Proteomes" id="UP000789396"/>
    </source>
</evidence>
<dbReference type="InterPro" id="IPR011042">
    <property type="entry name" value="6-blade_b-propeller_TolB-like"/>
</dbReference>
<name>A0A9N9HLZ9_9GLOM</name>
<evidence type="ECO:0000313" key="2">
    <source>
        <dbReference type="EMBL" id="CAG8692109.1"/>
    </source>
</evidence>
<dbReference type="PANTHER" id="PTHR11799">
    <property type="entry name" value="PARAOXONASE"/>
    <property type="match status" value="1"/>
</dbReference>
<gene>
    <name evidence="2" type="ORF">RFULGI_LOCUS10041</name>
</gene>
<dbReference type="InterPro" id="IPR051288">
    <property type="entry name" value="Serum_paraoxonase/arylesterase"/>
</dbReference>
<accession>A0A9N9HLZ9</accession>
<sequence length="229" mass="26144">MKNLTTVILTILVTFLAIIYTLYKNWLVLSGCYREPAQKYNGGKCRYLEDKQSRKTIPWPPPGPYNDSFHLRGVFYVYNIEADKLTPLILKNFSDKEDFSLHGFGIYESPTEPDNLYFFIINHKRSGKLLIYERKPDNKLKLLDVINVEHPIDNVNVDPVTGEIYLAVAHSLVELGTYLSGLDKSKKPSFGVIKISNNTEEDKFNGIKYVKEKIFEDDGTLFHAASVAA</sequence>
<keyword evidence="1" id="KW-0472">Membrane</keyword>
<proteinExistence type="predicted"/>
<keyword evidence="1" id="KW-0812">Transmembrane</keyword>
<protein>
    <submittedName>
        <fullName evidence="2">17621_t:CDS:1</fullName>
    </submittedName>
</protein>
<comment type="caution">
    <text evidence="2">The sequence shown here is derived from an EMBL/GenBank/DDBJ whole genome shotgun (WGS) entry which is preliminary data.</text>
</comment>
<keyword evidence="3" id="KW-1185">Reference proteome</keyword>
<dbReference type="AlphaFoldDB" id="A0A9N9HLZ9"/>
<evidence type="ECO:0000256" key="1">
    <source>
        <dbReference type="SAM" id="Phobius"/>
    </source>
</evidence>
<dbReference type="OrthoDB" id="5307922at2759"/>
<keyword evidence="1" id="KW-1133">Transmembrane helix</keyword>
<dbReference type="PANTHER" id="PTHR11799:SF12">
    <property type="entry name" value="PARAOXONASE-RELATED"/>
    <property type="match status" value="1"/>
</dbReference>
<dbReference type="Gene3D" id="2.120.10.30">
    <property type="entry name" value="TolB, C-terminal domain"/>
    <property type="match status" value="2"/>
</dbReference>
<organism evidence="2 3">
    <name type="scientific">Racocetra fulgida</name>
    <dbReference type="NCBI Taxonomy" id="60492"/>
    <lineage>
        <taxon>Eukaryota</taxon>
        <taxon>Fungi</taxon>
        <taxon>Fungi incertae sedis</taxon>
        <taxon>Mucoromycota</taxon>
        <taxon>Glomeromycotina</taxon>
        <taxon>Glomeromycetes</taxon>
        <taxon>Diversisporales</taxon>
        <taxon>Gigasporaceae</taxon>
        <taxon>Racocetra</taxon>
    </lineage>
</organism>